<sequence>MRHRRWTMRQSENTLWSDEPSFLVEGRDGRLRVYRRQRECFANNRFSEVGNKERKCNGLGCHQCKLKDSLHHRTTTRQSHSSSIHQRSFGTLIDSLST</sequence>
<keyword evidence="3" id="KW-1185">Reference proteome</keyword>
<gene>
    <name evidence="2" type="ORF">PoB_000732200</name>
</gene>
<comment type="caution">
    <text evidence="2">The sequence shown here is derived from an EMBL/GenBank/DDBJ whole genome shotgun (WGS) entry which is preliminary data.</text>
</comment>
<feature type="compositionally biased region" description="Low complexity" evidence="1">
    <location>
        <begin position="76"/>
        <end position="88"/>
    </location>
</feature>
<reference evidence="2 3" key="1">
    <citation type="journal article" date="2021" name="Elife">
        <title>Chloroplast acquisition without the gene transfer in kleptoplastic sea slugs, Plakobranchus ocellatus.</title>
        <authorList>
            <person name="Maeda T."/>
            <person name="Takahashi S."/>
            <person name="Yoshida T."/>
            <person name="Shimamura S."/>
            <person name="Takaki Y."/>
            <person name="Nagai Y."/>
            <person name="Toyoda A."/>
            <person name="Suzuki Y."/>
            <person name="Arimoto A."/>
            <person name="Ishii H."/>
            <person name="Satoh N."/>
            <person name="Nishiyama T."/>
            <person name="Hasebe M."/>
            <person name="Maruyama T."/>
            <person name="Minagawa J."/>
            <person name="Obokata J."/>
            <person name="Shigenobu S."/>
        </authorList>
    </citation>
    <scope>NUCLEOTIDE SEQUENCE [LARGE SCALE GENOMIC DNA]</scope>
</reference>
<evidence type="ECO:0000313" key="2">
    <source>
        <dbReference type="EMBL" id="GFN80816.1"/>
    </source>
</evidence>
<evidence type="ECO:0000313" key="3">
    <source>
        <dbReference type="Proteomes" id="UP000735302"/>
    </source>
</evidence>
<proteinExistence type="predicted"/>
<feature type="region of interest" description="Disordered" evidence="1">
    <location>
        <begin position="72"/>
        <end position="98"/>
    </location>
</feature>
<protein>
    <submittedName>
        <fullName evidence="2">Uncharacterized protein</fullName>
    </submittedName>
</protein>
<dbReference type="EMBL" id="BLXT01000847">
    <property type="protein sequence ID" value="GFN80816.1"/>
    <property type="molecule type" value="Genomic_DNA"/>
</dbReference>
<name>A0AAV3YED4_9GAST</name>
<dbReference type="Gene3D" id="3.30.420.10">
    <property type="entry name" value="Ribonuclease H-like superfamily/Ribonuclease H"/>
    <property type="match status" value="1"/>
</dbReference>
<organism evidence="2 3">
    <name type="scientific">Plakobranchus ocellatus</name>
    <dbReference type="NCBI Taxonomy" id="259542"/>
    <lineage>
        <taxon>Eukaryota</taxon>
        <taxon>Metazoa</taxon>
        <taxon>Spiralia</taxon>
        <taxon>Lophotrochozoa</taxon>
        <taxon>Mollusca</taxon>
        <taxon>Gastropoda</taxon>
        <taxon>Heterobranchia</taxon>
        <taxon>Euthyneura</taxon>
        <taxon>Panpulmonata</taxon>
        <taxon>Sacoglossa</taxon>
        <taxon>Placobranchoidea</taxon>
        <taxon>Plakobranchidae</taxon>
        <taxon>Plakobranchus</taxon>
    </lineage>
</organism>
<dbReference type="AlphaFoldDB" id="A0AAV3YED4"/>
<dbReference type="Proteomes" id="UP000735302">
    <property type="component" value="Unassembled WGS sequence"/>
</dbReference>
<evidence type="ECO:0000256" key="1">
    <source>
        <dbReference type="SAM" id="MobiDB-lite"/>
    </source>
</evidence>
<dbReference type="GO" id="GO:0003676">
    <property type="term" value="F:nucleic acid binding"/>
    <property type="evidence" value="ECO:0007669"/>
    <property type="project" value="InterPro"/>
</dbReference>
<accession>A0AAV3YED4</accession>
<dbReference type="InterPro" id="IPR036397">
    <property type="entry name" value="RNaseH_sf"/>
</dbReference>